<keyword evidence="6" id="KW-0833">Ubl conjugation pathway</keyword>
<keyword evidence="8" id="KW-0832">Ubl conjugation</keyword>
<dbReference type="AlphaFoldDB" id="A0A7R9MAY0"/>
<evidence type="ECO:0000256" key="9">
    <source>
        <dbReference type="ARBA" id="ARBA00023242"/>
    </source>
</evidence>
<dbReference type="SMART" id="SM00464">
    <property type="entry name" value="LON"/>
    <property type="match status" value="1"/>
</dbReference>
<dbReference type="CDD" id="cd15777">
    <property type="entry name" value="CRBN_C_like"/>
    <property type="match status" value="1"/>
</dbReference>
<organism evidence="16">
    <name type="scientific">Oppiella nova</name>
    <dbReference type="NCBI Taxonomy" id="334625"/>
    <lineage>
        <taxon>Eukaryota</taxon>
        <taxon>Metazoa</taxon>
        <taxon>Ecdysozoa</taxon>
        <taxon>Arthropoda</taxon>
        <taxon>Chelicerata</taxon>
        <taxon>Arachnida</taxon>
        <taxon>Acari</taxon>
        <taxon>Acariformes</taxon>
        <taxon>Sarcoptiformes</taxon>
        <taxon>Oribatida</taxon>
        <taxon>Brachypylina</taxon>
        <taxon>Oppioidea</taxon>
        <taxon>Oppiidae</taxon>
        <taxon>Oppiella</taxon>
    </lineage>
</organism>
<dbReference type="GO" id="GO:0046872">
    <property type="term" value="F:metal ion binding"/>
    <property type="evidence" value="ECO:0007669"/>
    <property type="project" value="UniProtKB-KW"/>
</dbReference>
<dbReference type="FunFam" id="2.170.150.20:FF:000005">
    <property type="entry name" value="Blast:Protein cereblon homolog"/>
    <property type="match status" value="1"/>
</dbReference>
<evidence type="ECO:0000256" key="13">
    <source>
        <dbReference type="SAM" id="MobiDB-lite"/>
    </source>
</evidence>
<evidence type="ECO:0000313" key="16">
    <source>
        <dbReference type="EMBL" id="CAD7656570.1"/>
    </source>
</evidence>
<dbReference type="Pfam" id="PF02190">
    <property type="entry name" value="LON_substr_bdg"/>
    <property type="match status" value="1"/>
</dbReference>
<evidence type="ECO:0000256" key="2">
    <source>
        <dbReference type="ARBA" id="ARBA00004906"/>
    </source>
</evidence>
<dbReference type="Proteomes" id="UP000728032">
    <property type="component" value="Unassembled WGS sequence"/>
</dbReference>
<dbReference type="InterPro" id="IPR003111">
    <property type="entry name" value="Lon_prtase_N"/>
</dbReference>
<name>A0A7R9MAY0_9ACAR</name>
<sequence>MAEDMILPLLGYNGDDDEEDDTTDSDEGIDNDISDDSEEHSSGSRDQRVQYDTTLPSQHNYLGDNLNELSGRVVLDETSTVSLPLLTIDKVVLVPSQVLPLQLHHPTIVSMMRRLIDGQRTVGVVASFEPTLGTTAEIRSYSGDDDDVEGLPVFRVKAEGRQRFRVMETWRQDGVVMGKVKILPEYELTNPLRERTHTMDRRSIAMCSRWPQWVYGMYDPNLLMDKIKLYLKNWSFNDYTSPAPLKPCEFSYWVASNLPMDDSQRCQLLTINSSIQRLRFELSLLQKYSYLCCSECKAKICEKEDVIVMSVNGPQGTYVNPHGAVHEMTTVSKTTNIVLIGRTSTDFSWFPGYAWTICQCKRCKSHMGWKFSSVDKKLRPEWFWGLCRSSLEPGLKIDDEISWKPVL</sequence>
<reference evidence="16" key="1">
    <citation type="submission" date="2020-11" db="EMBL/GenBank/DDBJ databases">
        <authorList>
            <person name="Tran Van P."/>
        </authorList>
    </citation>
    <scope>NUCLEOTIDE SEQUENCE</scope>
</reference>
<dbReference type="PROSITE" id="PS51788">
    <property type="entry name" value="CULT"/>
    <property type="match status" value="1"/>
</dbReference>
<dbReference type="EMBL" id="OC926189">
    <property type="protein sequence ID" value="CAD7656570.1"/>
    <property type="molecule type" value="Genomic_DNA"/>
</dbReference>
<evidence type="ECO:0000259" key="15">
    <source>
        <dbReference type="PROSITE" id="PS51788"/>
    </source>
</evidence>
<comment type="function">
    <text evidence="11">Substrate recognition component of a DCX (DDB1-CUL4-X-box) E3 protein ligase complex that mediates the ubiquitination and subsequent proteasomal degradation of target proteins. Has an essential role in mediating growth by negatively regulating insulin signaling. It also has a role in maintaining presynaptic function in the neuromuscular junction synapses of third-instar larvae.</text>
</comment>
<evidence type="ECO:0000259" key="14">
    <source>
        <dbReference type="PROSITE" id="PS51787"/>
    </source>
</evidence>
<evidence type="ECO:0000313" key="17">
    <source>
        <dbReference type="Proteomes" id="UP000728032"/>
    </source>
</evidence>
<comment type="subcellular location">
    <subcellularLocation>
        <location evidence="1">Nucleus</location>
    </subcellularLocation>
</comment>
<feature type="domain" description="Lon N-terminal" evidence="14">
    <location>
        <begin position="83"/>
        <end position="289"/>
    </location>
</feature>
<feature type="region of interest" description="Disordered" evidence="13">
    <location>
        <begin position="1"/>
        <end position="49"/>
    </location>
</feature>
<keyword evidence="5" id="KW-0479">Metal-binding</keyword>
<comment type="subunit">
    <text evidence="12">Likely a component of a DCX (DDB1-CUL4-X-box) protein ligase complex. May interact with pic/DDB1.</text>
</comment>
<dbReference type="GO" id="GO:0016567">
    <property type="term" value="P:protein ubiquitination"/>
    <property type="evidence" value="ECO:0007669"/>
    <property type="project" value="UniProtKB-UniPathway"/>
</dbReference>
<dbReference type="InterPro" id="IPR015947">
    <property type="entry name" value="PUA-like_sf"/>
</dbReference>
<proteinExistence type="inferred from homology"/>
<dbReference type="Gene3D" id="2.30.130.40">
    <property type="entry name" value="LON domain-like"/>
    <property type="match status" value="1"/>
</dbReference>
<dbReference type="Gene3D" id="1.20.58.1480">
    <property type="match status" value="1"/>
</dbReference>
<dbReference type="InterPro" id="IPR034750">
    <property type="entry name" value="CULT"/>
</dbReference>
<evidence type="ECO:0000256" key="11">
    <source>
        <dbReference type="ARBA" id="ARBA00046075"/>
    </source>
</evidence>
<feature type="compositionally biased region" description="Basic and acidic residues" evidence="13">
    <location>
        <begin position="39"/>
        <end position="49"/>
    </location>
</feature>
<dbReference type="InterPro" id="IPR004910">
    <property type="entry name" value="Yippee/Mis18/Cereblon"/>
</dbReference>
<dbReference type="EMBL" id="CAJPVJ010011364">
    <property type="protein sequence ID" value="CAG2173757.1"/>
    <property type="molecule type" value="Genomic_DNA"/>
</dbReference>
<dbReference type="Gene3D" id="2.170.150.20">
    <property type="entry name" value="Peptide methionine sulfoxide reductase"/>
    <property type="match status" value="1"/>
</dbReference>
<evidence type="ECO:0000256" key="5">
    <source>
        <dbReference type="ARBA" id="ARBA00022723"/>
    </source>
</evidence>
<evidence type="ECO:0000256" key="8">
    <source>
        <dbReference type="ARBA" id="ARBA00022843"/>
    </source>
</evidence>
<dbReference type="PROSITE" id="PS51787">
    <property type="entry name" value="LON_N"/>
    <property type="match status" value="1"/>
</dbReference>
<dbReference type="PANTHER" id="PTHR46732">
    <property type="entry name" value="ATP-DEPENDENT PROTEASE LA (LON) DOMAIN PROTEIN"/>
    <property type="match status" value="1"/>
</dbReference>
<comment type="similarity">
    <text evidence="3">Belongs to the CRBN family.</text>
</comment>
<dbReference type="InterPro" id="IPR046336">
    <property type="entry name" value="Lon_prtase_N_sf"/>
</dbReference>
<evidence type="ECO:0000256" key="4">
    <source>
        <dbReference type="ARBA" id="ARBA00014394"/>
    </source>
</evidence>
<feature type="compositionally biased region" description="Acidic residues" evidence="13">
    <location>
        <begin position="14"/>
        <end position="38"/>
    </location>
</feature>
<keyword evidence="17" id="KW-1185">Reference proteome</keyword>
<evidence type="ECO:0000256" key="12">
    <source>
        <dbReference type="ARBA" id="ARBA00046796"/>
    </source>
</evidence>
<dbReference type="Pfam" id="PF03226">
    <property type="entry name" value="Yippee-Mis18"/>
    <property type="match status" value="1"/>
</dbReference>
<dbReference type="PANTHER" id="PTHR46732:SF8">
    <property type="entry name" value="ATP-DEPENDENT PROTEASE LA (LON) DOMAIN PROTEIN"/>
    <property type="match status" value="1"/>
</dbReference>
<dbReference type="SUPFAM" id="SSF88697">
    <property type="entry name" value="PUA domain-like"/>
    <property type="match status" value="1"/>
</dbReference>
<feature type="domain" description="CULT" evidence="15">
    <location>
        <begin position="288"/>
        <end position="395"/>
    </location>
</feature>
<comment type="pathway">
    <text evidence="2">Protein modification; protein ubiquitination.</text>
</comment>
<gene>
    <name evidence="16" type="ORF">ONB1V03_LOCUS13206</name>
</gene>
<evidence type="ECO:0000256" key="1">
    <source>
        <dbReference type="ARBA" id="ARBA00004123"/>
    </source>
</evidence>
<keyword evidence="7" id="KW-0862">Zinc</keyword>
<evidence type="ECO:0000256" key="3">
    <source>
        <dbReference type="ARBA" id="ARBA00005293"/>
    </source>
</evidence>
<dbReference type="UniPathway" id="UPA00143"/>
<evidence type="ECO:0000256" key="7">
    <source>
        <dbReference type="ARBA" id="ARBA00022833"/>
    </source>
</evidence>
<dbReference type="OrthoDB" id="267517at2759"/>
<dbReference type="GO" id="GO:0005634">
    <property type="term" value="C:nucleus"/>
    <property type="evidence" value="ECO:0007669"/>
    <property type="project" value="UniProtKB-SubCell"/>
</dbReference>
<evidence type="ECO:0000256" key="10">
    <source>
        <dbReference type="ARBA" id="ARBA00030079"/>
    </source>
</evidence>
<protein>
    <recommendedName>
        <fullName evidence="4">Protein cereblon</fullName>
    </recommendedName>
    <alternativeName>
        <fullName evidence="10">Protein ohgata</fullName>
    </alternativeName>
</protein>
<accession>A0A7R9MAY0</accession>
<keyword evidence="9" id="KW-0539">Nucleus</keyword>
<evidence type="ECO:0000256" key="6">
    <source>
        <dbReference type="ARBA" id="ARBA00022786"/>
    </source>
</evidence>